<feature type="site" description="Part of a proton relay during catalysis" evidence="12">
    <location>
        <position position="48"/>
    </location>
</feature>
<dbReference type="InterPro" id="IPR020625">
    <property type="entry name" value="Schiff_base-form_aldolases_AS"/>
</dbReference>
<comment type="subcellular location">
    <subcellularLocation>
        <location evidence="12">Cytoplasm</location>
    </subcellularLocation>
</comment>
<dbReference type="PANTHER" id="PTHR12128:SF66">
    <property type="entry name" value="4-HYDROXY-2-OXOGLUTARATE ALDOLASE, MITOCHONDRIAL"/>
    <property type="match status" value="1"/>
</dbReference>
<dbReference type="InterPro" id="IPR013785">
    <property type="entry name" value="Aldolase_TIM"/>
</dbReference>
<dbReference type="GO" id="GO:0019877">
    <property type="term" value="P:diaminopimelate biosynthetic process"/>
    <property type="evidence" value="ECO:0007669"/>
    <property type="project" value="UniProtKB-UniRule"/>
</dbReference>
<dbReference type="SMART" id="SM01130">
    <property type="entry name" value="DHDPS"/>
    <property type="match status" value="1"/>
</dbReference>
<reference evidence="16 17" key="1">
    <citation type="submission" date="2017-01" db="EMBL/GenBank/DDBJ databases">
        <authorList>
            <person name="Mah S.A."/>
            <person name="Swanson W.J."/>
            <person name="Moy G.W."/>
            <person name="Vacquier V.D."/>
        </authorList>
    </citation>
    <scope>NUCLEOTIDE SEQUENCE [LARGE SCALE GENOMIC DNA]</scope>
    <source>
        <strain evidence="16 17">DSM 22694</strain>
    </source>
</reference>
<dbReference type="eggNOG" id="COG0329">
    <property type="taxonomic scope" value="Bacteria"/>
</dbReference>
<dbReference type="InterPro" id="IPR002220">
    <property type="entry name" value="DapA-like"/>
</dbReference>
<dbReference type="GO" id="GO:0008840">
    <property type="term" value="F:4-hydroxy-tetrahydrodipicolinate synthase activity"/>
    <property type="evidence" value="ECO:0007669"/>
    <property type="project" value="UniProtKB-UniRule"/>
</dbReference>
<comment type="function">
    <text evidence="1 12">Catalyzes the condensation of (S)-aspartate-beta-semialdehyde [(S)-ASA] and pyruvate to 4-hydroxy-tetrahydrodipicolinate (HTPA).</text>
</comment>
<keyword evidence="6 12" id="KW-0028">Amino-acid biosynthesis</keyword>
<dbReference type="CDD" id="cd00950">
    <property type="entry name" value="DHDPS"/>
    <property type="match status" value="1"/>
</dbReference>
<dbReference type="Pfam" id="PF00701">
    <property type="entry name" value="DHDPS"/>
    <property type="match status" value="1"/>
</dbReference>
<evidence type="ECO:0000256" key="8">
    <source>
        <dbReference type="ARBA" id="ARBA00023154"/>
    </source>
</evidence>
<comment type="catalytic activity">
    <reaction evidence="11 12">
        <text>L-aspartate 4-semialdehyde + pyruvate = (2S,4S)-4-hydroxy-2,3,4,5-tetrahydrodipicolinate + H2O + H(+)</text>
        <dbReference type="Rhea" id="RHEA:34171"/>
        <dbReference type="ChEBI" id="CHEBI:15361"/>
        <dbReference type="ChEBI" id="CHEBI:15377"/>
        <dbReference type="ChEBI" id="CHEBI:15378"/>
        <dbReference type="ChEBI" id="CHEBI:67139"/>
        <dbReference type="ChEBI" id="CHEBI:537519"/>
        <dbReference type="EC" id="4.3.3.7"/>
    </reaction>
</comment>
<dbReference type="AlphaFoldDB" id="A0A1P8K9C6"/>
<feature type="binding site" evidence="12 15">
    <location>
        <position position="204"/>
    </location>
    <ligand>
        <name>pyruvate</name>
        <dbReference type="ChEBI" id="CHEBI:15361"/>
    </ligand>
</feature>
<name>A0A1P8K9C6_9BURK</name>
<keyword evidence="9 12" id="KW-0456">Lyase</keyword>
<dbReference type="SUPFAM" id="SSF51569">
    <property type="entry name" value="Aldolase"/>
    <property type="match status" value="1"/>
</dbReference>
<dbReference type="UniPathway" id="UPA00034">
    <property type="reaction ID" value="UER00017"/>
</dbReference>
<dbReference type="PANTHER" id="PTHR12128">
    <property type="entry name" value="DIHYDRODIPICOLINATE SYNTHASE"/>
    <property type="match status" value="1"/>
</dbReference>
<dbReference type="InterPro" id="IPR005263">
    <property type="entry name" value="DapA"/>
</dbReference>
<evidence type="ECO:0000256" key="12">
    <source>
        <dbReference type="HAMAP-Rule" id="MF_00418"/>
    </source>
</evidence>
<evidence type="ECO:0000256" key="1">
    <source>
        <dbReference type="ARBA" id="ARBA00003294"/>
    </source>
</evidence>
<feature type="binding site" evidence="12 15">
    <location>
        <position position="49"/>
    </location>
    <ligand>
        <name>pyruvate</name>
        <dbReference type="ChEBI" id="CHEBI:15361"/>
    </ligand>
</feature>
<keyword evidence="10 12" id="KW-0704">Schiff base</keyword>
<dbReference type="HAMAP" id="MF_00418">
    <property type="entry name" value="DapA"/>
    <property type="match status" value="1"/>
</dbReference>
<evidence type="ECO:0000256" key="7">
    <source>
        <dbReference type="ARBA" id="ARBA00022915"/>
    </source>
</evidence>
<evidence type="ECO:0000256" key="15">
    <source>
        <dbReference type="PIRSR" id="PIRSR001365-2"/>
    </source>
</evidence>
<comment type="subunit">
    <text evidence="12">Homotetramer; dimer of dimers.</text>
</comment>
<evidence type="ECO:0000313" key="16">
    <source>
        <dbReference type="EMBL" id="APW42596.1"/>
    </source>
</evidence>
<protein>
    <recommendedName>
        <fullName evidence="4 12">4-hydroxy-tetrahydrodipicolinate synthase</fullName>
        <shortName evidence="12">HTPA synthase</shortName>
        <ecNumber evidence="4 12">4.3.3.7</ecNumber>
    </recommendedName>
</protein>
<comment type="pathway">
    <text evidence="2 12">Amino-acid biosynthesis; L-lysine biosynthesis via DAP pathway; (S)-tetrahydrodipicolinate from L-aspartate: step 3/4.</text>
</comment>
<keyword evidence="17" id="KW-1185">Reference proteome</keyword>
<evidence type="ECO:0000256" key="4">
    <source>
        <dbReference type="ARBA" id="ARBA00012086"/>
    </source>
</evidence>
<dbReference type="EMBL" id="CP019239">
    <property type="protein sequence ID" value="APW42596.1"/>
    <property type="molecule type" value="Genomic_DNA"/>
</dbReference>
<feature type="active site" description="Schiff-base intermediate with substrate" evidence="12 14">
    <location>
        <position position="164"/>
    </location>
</feature>
<comment type="caution">
    <text evidence="12">Was originally thought to be a dihydrodipicolinate synthase (DHDPS), catalyzing the condensation of (S)-aspartate-beta-semialdehyde [(S)-ASA] and pyruvate to dihydrodipicolinate (DHDP). However, it was shown in E.coli that the product of the enzymatic reaction is not dihydrodipicolinate but in fact (4S)-4-hydroxy-2,3,4,5-tetrahydro-(2S)-dipicolinic acid (HTPA), and that the consecutive dehydration reaction leading to DHDP is not spontaneous but catalyzed by DapB.</text>
</comment>
<dbReference type="RefSeq" id="WP_029708830.1">
    <property type="nucleotide sequence ID" value="NZ_CP019239.1"/>
</dbReference>
<evidence type="ECO:0000256" key="13">
    <source>
        <dbReference type="PIRNR" id="PIRNR001365"/>
    </source>
</evidence>
<keyword evidence="5 12" id="KW-0963">Cytoplasm</keyword>
<keyword evidence="7 12" id="KW-0220">Diaminopimelate biosynthesis</keyword>
<evidence type="ECO:0000256" key="2">
    <source>
        <dbReference type="ARBA" id="ARBA00005120"/>
    </source>
</evidence>
<gene>
    <name evidence="12" type="primary">dapA</name>
    <name evidence="16" type="ORF">RS694_08680</name>
</gene>
<evidence type="ECO:0000256" key="10">
    <source>
        <dbReference type="ARBA" id="ARBA00023270"/>
    </source>
</evidence>
<dbReference type="GO" id="GO:0009089">
    <property type="term" value="P:lysine biosynthetic process via diaminopimelate"/>
    <property type="evidence" value="ECO:0007669"/>
    <property type="project" value="UniProtKB-UniRule"/>
</dbReference>
<sequence length="293" mass="30969">MPTSSNFTGLWIPLITPFSNGAVDHAALTRLVQHLRPTGIAGFVVCGSTGEAAALDKTEQLAVLDTVLQAADGLPVVMGLSGYHLPDTVAWVQTLAEKPLVGLLVPPPHYIRPSQEGVLQWFTTIADASALPLIVYDIPYRTGVSITLATFRDLARHPRIAAIKDCGGDAAKTQALIADGQLQVLAGEDAQVFSTVALGGAGAIAACAHLHTQQFVRVLEWIGSGNLEQARALWRPLQQLIAALFAEPNPGPLKAVLAHLGQIHNELRAPMTAATAAHAQHVIAFHAAINTEE</sequence>
<comment type="similarity">
    <text evidence="3 12 13">Belongs to the DapA family.</text>
</comment>
<dbReference type="PRINTS" id="PR00146">
    <property type="entry name" value="DHPICSNTHASE"/>
</dbReference>
<dbReference type="PROSITE" id="PS00666">
    <property type="entry name" value="DHDPS_2"/>
    <property type="match status" value="1"/>
</dbReference>
<organism evidence="16 17">
    <name type="scientific">Rhodoferax saidenbachensis</name>
    <dbReference type="NCBI Taxonomy" id="1484693"/>
    <lineage>
        <taxon>Bacteria</taxon>
        <taxon>Pseudomonadati</taxon>
        <taxon>Pseudomonadota</taxon>
        <taxon>Betaproteobacteria</taxon>
        <taxon>Burkholderiales</taxon>
        <taxon>Comamonadaceae</taxon>
        <taxon>Rhodoferax</taxon>
    </lineage>
</organism>
<keyword evidence="8 12" id="KW-0457">Lysine biosynthesis</keyword>
<proteinExistence type="inferred from homology"/>
<feature type="active site" description="Proton donor/acceptor" evidence="12 14">
    <location>
        <position position="136"/>
    </location>
</feature>
<evidence type="ECO:0000256" key="14">
    <source>
        <dbReference type="PIRSR" id="PIRSR001365-1"/>
    </source>
</evidence>
<evidence type="ECO:0000256" key="11">
    <source>
        <dbReference type="ARBA" id="ARBA00047836"/>
    </source>
</evidence>
<dbReference type="Gene3D" id="3.20.20.70">
    <property type="entry name" value="Aldolase class I"/>
    <property type="match status" value="1"/>
</dbReference>
<feature type="site" description="Part of a proton relay during catalysis" evidence="12">
    <location>
        <position position="110"/>
    </location>
</feature>
<dbReference type="STRING" id="1484693.RS694_08680"/>
<dbReference type="EC" id="4.3.3.7" evidence="4 12"/>
<accession>A0A1P8K9C6</accession>
<evidence type="ECO:0000313" key="17">
    <source>
        <dbReference type="Proteomes" id="UP000186110"/>
    </source>
</evidence>
<evidence type="ECO:0000256" key="5">
    <source>
        <dbReference type="ARBA" id="ARBA00022490"/>
    </source>
</evidence>
<evidence type="ECO:0000256" key="9">
    <source>
        <dbReference type="ARBA" id="ARBA00023239"/>
    </source>
</evidence>
<evidence type="ECO:0000256" key="6">
    <source>
        <dbReference type="ARBA" id="ARBA00022605"/>
    </source>
</evidence>
<dbReference type="PIRSF" id="PIRSF001365">
    <property type="entry name" value="DHDPS"/>
    <property type="match status" value="1"/>
</dbReference>
<dbReference type="KEGG" id="rsb:RS694_08680"/>
<dbReference type="GO" id="GO:0005737">
    <property type="term" value="C:cytoplasm"/>
    <property type="evidence" value="ECO:0007669"/>
    <property type="project" value="UniProtKB-SubCell"/>
</dbReference>
<evidence type="ECO:0000256" key="3">
    <source>
        <dbReference type="ARBA" id="ARBA00007592"/>
    </source>
</evidence>
<dbReference type="Proteomes" id="UP000186110">
    <property type="component" value="Chromosome"/>
</dbReference>
<dbReference type="NCBIfam" id="TIGR00674">
    <property type="entry name" value="dapA"/>
    <property type="match status" value="1"/>
</dbReference>